<evidence type="ECO:0000256" key="4">
    <source>
        <dbReference type="ARBA" id="ARBA00022679"/>
    </source>
</evidence>
<dbReference type="Pfam" id="PF01040">
    <property type="entry name" value="UbiA"/>
    <property type="match status" value="1"/>
</dbReference>
<dbReference type="InterPro" id="IPR000537">
    <property type="entry name" value="UbiA_prenyltransferase"/>
</dbReference>
<comment type="pathway">
    <text evidence="2">Quinol/quinone metabolism; menaquinone biosynthesis.</text>
</comment>
<keyword evidence="7 8" id="KW-0472">Membrane</keyword>
<feature type="transmembrane region" description="Helical" evidence="8">
    <location>
        <begin position="105"/>
        <end position="123"/>
    </location>
</feature>
<evidence type="ECO:0000256" key="1">
    <source>
        <dbReference type="ARBA" id="ARBA00004651"/>
    </source>
</evidence>
<dbReference type="Proteomes" id="UP000198518">
    <property type="component" value="Unassembled WGS sequence"/>
</dbReference>
<dbReference type="PANTHER" id="PTHR13929:SF0">
    <property type="entry name" value="UBIA PRENYLTRANSFERASE DOMAIN-CONTAINING PROTEIN 1"/>
    <property type="match status" value="1"/>
</dbReference>
<feature type="transmembrane region" description="Helical" evidence="8">
    <location>
        <begin position="159"/>
        <end position="178"/>
    </location>
</feature>
<dbReference type="GO" id="GO:0042371">
    <property type="term" value="P:vitamin K biosynthetic process"/>
    <property type="evidence" value="ECO:0007669"/>
    <property type="project" value="TreeGrafter"/>
</dbReference>
<keyword evidence="5 8" id="KW-0812">Transmembrane</keyword>
<dbReference type="GO" id="GO:0009234">
    <property type="term" value="P:menaquinone biosynthetic process"/>
    <property type="evidence" value="ECO:0007669"/>
    <property type="project" value="UniProtKB-UniPathway"/>
</dbReference>
<evidence type="ECO:0000256" key="3">
    <source>
        <dbReference type="ARBA" id="ARBA00022428"/>
    </source>
</evidence>
<evidence type="ECO:0000313" key="9">
    <source>
        <dbReference type="EMBL" id="SEV91007.1"/>
    </source>
</evidence>
<dbReference type="RefSeq" id="WP_245708112.1">
    <property type="nucleotide sequence ID" value="NZ_FOJA01000001.1"/>
</dbReference>
<dbReference type="STRING" id="355548.SAMN04487945_0297"/>
<dbReference type="InterPro" id="IPR026046">
    <property type="entry name" value="UBIAD1"/>
</dbReference>
<dbReference type="GO" id="GO:0004659">
    <property type="term" value="F:prenyltransferase activity"/>
    <property type="evidence" value="ECO:0007669"/>
    <property type="project" value="InterPro"/>
</dbReference>
<reference evidence="9 10" key="1">
    <citation type="submission" date="2016-10" db="EMBL/GenBank/DDBJ databases">
        <authorList>
            <person name="de Groot N.N."/>
        </authorList>
    </citation>
    <scope>NUCLEOTIDE SEQUENCE [LARGE SCALE GENOMIC DNA]</scope>
    <source>
        <strain evidence="9 10">CGMCC 1.5337</strain>
    </source>
</reference>
<dbReference type="PANTHER" id="PTHR13929">
    <property type="entry name" value="1,4-DIHYDROXY-2-NAPHTHOATE OCTAPRENYLTRANSFERASE"/>
    <property type="match status" value="1"/>
</dbReference>
<dbReference type="EMBL" id="FOJA01000001">
    <property type="protein sequence ID" value="SEV91007.1"/>
    <property type="molecule type" value="Genomic_DNA"/>
</dbReference>
<evidence type="ECO:0000256" key="5">
    <source>
        <dbReference type="ARBA" id="ARBA00022692"/>
    </source>
</evidence>
<feature type="transmembrane region" description="Helical" evidence="8">
    <location>
        <begin position="285"/>
        <end position="304"/>
    </location>
</feature>
<comment type="subcellular location">
    <subcellularLocation>
        <location evidence="1">Cell membrane</location>
        <topology evidence="1">Multi-pass membrane protein</topology>
    </subcellularLocation>
</comment>
<dbReference type="Gene3D" id="1.10.357.140">
    <property type="entry name" value="UbiA prenyltransferase"/>
    <property type="match status" value="1"/>
</dbReference>
<evidence type="ECO:0000256" key="2">
    <source>
        <dbReference type="ARBA" id="ARBA00004863"/>
    </source>
</evidence>
<keyword evidence="10" id="KW-1185">Reference proteome</keyword>
<dbReference type="GO" id="GO:0005886">
    <property type="term" value="C:plasma membrane"/>
    <property type="evidence" value="ECO:0007669"/>
    <property type="project" value="UniProtKB-SubCell"/>
</dbReference>
<keyword evidence="4 9" id="KW-0808">Transferase</keyword>
<feature type="transmembrane region" description="Helical" evidence="8">
    <location>
        <begin position="256"/>
        <end position="273"/>
    </location>
</feature>
<keyword evidence="3" id="KW-0474">Menaquinone biosynthesis</keyword>
<evidence type="ECO:0000256" key="6">
    <source>
        <dbReference type="ARBA" id="ARBA00022989"/>
    </source>
</evidence>
<dbReference type="AlphaFoldDB" id="A0A1I0MSV0"/>
<feature type="transmembrane region" description="Helical" evidence="8">
    <location>
        <begin position="129"/>
        <end position="147"/>
    </location>
</feature>
<proteinExistence type="predicted"/>
<feature type="transmembrane region" description="Helical" evidence="8">
    <location>
        <begin position="184"/>
        <end position="204"/>
    </location>
</feature>
<evidence type="ECO:0000256" key="8">
    <source>
        <dbReference type="SAM" id="Phobius"/>
    </source>
</evidence>
<dbReference type="UniPathway" id="UPA00079"/>
<evidence type="ECO:0000313" key="10">
    <source>
        <dbReference type="Proteomes" id="UP000198518"/>
    </source>
</evidence>
<dbReference type="InterPro" id="IPR044878">
    <property type="entry name" value="UbiA_sf"/>
</dbReference>
<feature type="transmembrane region" description="Helical" evidence="8">
    <location>
        <begin position="27"/>
        <end position="45"/>
    </location>
</feature>
<name>A0A1I0MSV0_9EURY</name>
<gene>
    <name evidence="9" type="ORF">SAMN04487945_0297</name>
</gene>
<dbReference type="CDD" id="cd13962">
    <property type="entry name" value="PT_UbiA_UBIAD1"/>
    <property type="match status" value="1"/>
</dbReference>
<keyword evidence="6 8" id="KW-1133">Transmembrane helix</keyword>
<accession>A0A1I0MSV0</accession>
<sequence length="305" mass="31251">MNETDSGRPTTDARTVAWVVWKAARPAQLLLIGLVYAMGASLAFAETGRFPVRAHAVGLAAMALVAASVHYANEYADAETDRLTDRTPFSGGSGALPRTGLSRRVALAAGAVALAAGVGLVAATAGSVLPWLSVCLLAAVAVLGWQYSVGPLAFAWRGLGELVNAVLGGLLLPVYAVSVATGRVTLPAVAACLPFAVVVFLNLLDTTWPDRRADAAVGKRTLATRWSTNRLRGTYWSGVVAFAAATVALADTLPSAVWLATVGVLPVLAYAGSRYTTARSPAPTVAAMVALAVAQTAAWLAVAAA</sequence>
<organism evidence="9 10">
    <name type="scientific">Halobacterium jilantaiense</name>
    <dbReference type="NCBI Taxonomy" id="355548"/>
    <lineage>
        <taxon>Archaea</taxon>
        <taxon>Methanobacteriati</taxon>
        <taxon>Methanobacteriota</taxon>
        <taxon>Stenosarchaea group</taxon>
        <taxon>Halobacteria</taxon>
        <taxon>Halobacteriales</taxon>
        <taxon>Halobacteriaceae</taxon>
        <taxon>Halobacterium</taxon>
    </lineage>
</organism>
<protein>
    <submittedName>
        <fullName evidence="9">1,4-dihydroxy-2-naphthoate octaprenyltransferase</fullName>
    </submittedName>
</protein>
<evidence type="ECO:0000256" key="7">
    <source>
        <dbReference type="ARBA" id="ARBA00023136"/>
    </source>
</evidence>
<feature type="transmembrane region" description="Helical" evidence="8">
    <location>
        <begin position="233"/>
        <end position="250"/>
    </location>
</feature>